<feature type="compositionally biased region" description="Low complexity" evidence="1">
    <location>
        <begin position="196"/>
        <end position="214"/>
    </location>
</feature>
<evidence type="ECO:0000256" key="1">
    <source>
        <dbReference type="SAM" id="MobiDB-lite"/>
    </source>
</evidence>
<gene>
    <name evidence="3" type="ORF">H4R18_000834</name>
</gene>
<accession>A0A9W8HJY1</accession>
<feature type="domain" description="DUF4211" evidence="2">
    <location>
        <begin position="29"/>
        <end position="187"/>
    </location>
</feature>
<name>A0A9W8HJY1_9FUNG</name>
<feature type="compositionally biased region" description="Acidic residues" evidence="1">
    <location>
        <begin position="23"/>
        <end position="40"/>
    </location>
</feature>
<organism evidence="3 4">
    <name type="scientific">Coemansia javaensis</name>
    <dbReference type="NCBI Taxonomy" id="2761396"/>
    <lineage>
        <taxon>Eukaryota</taxon>
        <taxon>Fungi</taxon>
        <taxon>Fungi incertae sedis</taxon>
        <taxon>Zoopagomycota</taxon>
        <taxon>Kickxellomycotina</taxon>
        <taxon>Kickxellomycetes</taxon>
        <taxon>Kickxellales</taxon>
        <taxon>Kickxellaceae</taxon>
        <taxon>Coemansia</taxon>
    </lineage>
</organism>
<comment type="caution">
    <text evidence="3">The sequence shown here is derived from an EMBL/GenBank/DDBJ whole genome shotgun (WGS) entry which is preliminary data.</text>
</comment>
<dbReference type="InterPro" id="IPR025451">
    <property type="entry name" value="DUF4211"/>
</dbReference>
<feature type="region of interest" description="Disordered" evidence="1">
    <location>
        <begin position="185"/>
        <end position="214"/>
    </location>
</feature>
<dbReference type="OrthoDB" id="21499at2759"/>
<dbReference type="GO" id="GO:0005634">
    <property type="term" value="C:nucleus"/>
    <property type="evidence" value="ECO:0007669"/>
    <property type="project" value="TreeGrafter"/>
</dbReference>
<proteinExistence type="predicted"/>
<keyword evidence="4" id="KW-1185">Reference proteome</keyword>
<feature type="compositionally biased region" description="Basic and acidic residues" evidence="1">
    <location>
        <begin position="1"/>
        <end position="17"/>
    </location>
</feature>
<evidence type="ECO:0000313" key="3">
    <source>
        <dbReference type="EMBL" id="KAJ2784909.1"/>
    </source>
</evidence>
<evidence type="ECO:0000259" key="2">
    <source>
        <dbReference type="Pfam" id="PF13926"/>
    </source>
</evidence>
<evidence type="ECO:0000313" key="4">
    <source>
        <dbReference type="Proteomes" id="UP001140217"/>
    </source>
</evidence>
<feature type="region of interest" description="Disordered" evidence="1">
    <location>
        <begin position="1"/>
        <end position="68"/>
    </location>
</feature>
<dbReference type="Pfam" id="PF13926">
    <property type="entry name" value="DUF4211"/>
    <property type="match status" value="1"/>
</dbReference>
<dbReference type="PANTHER" id="PTHR14689:SF0">
    <property type="entry name" value="COILED-COIL DOMAIN-CONTAINING PROTEIN 82"/>
    <property type="match status" value="1"/>
</dbReference>
<sequence>MDRQAGTDAPAPHEEASSHSQEPDDDLADFIIDDDDDDDNNNGAGSPAGADSEGSAGPTLSRARTQGPASLMPEEFSQLDVPTSFKTYVQYLIYWICNGRRALVVSDEIARYFYLGYITVARVVDSVEQSLVASSAWVDDFRTDMYRFPEFAATPIHGVPGCEACHFRQKRTATFRVTLSGEPYSRRMLAPPRPGEAPAAADSGSSSSDADSVVSVADSGGPAMYNVGRTCKARSELCHELHHYCYRLAAQIDIALQPSSPGSADPDDLVTALEEQGTTDQLFSEFKDMLSRSKSGFAA</sequence>
<dbReference type="EMBL" id="JANBUL010000018">
    <property type="protein sequence ID" value="KAJ2784909.1"/>
    <property type="molecule type" value="Genomic_DNA"/>
</dbReference>
<dbReference type="AlphaFoldDB" id="A0A9W8HJY1"/>
<dbReference type="Proteomes" id="UP001140217">
    <property type="component" value="Unassembled WGS sequence"/>
</dbReference>
<reference evidence="3" key="1">
    <citation type="submission" date="2022-07" db="EMBL/GenBank/DDBJ databases">
        <title>Phylogenomic reconstructions and comparative analyses of Kickxellomycotina fungi.</title>
        <authorList>
            <person name="Reynolds N.K."/>
            <person name="Stajich J.E."/>
            <person name="Barry K."/>
            <person name="Grigoriev I.V."/>
            <person name="Crous P."/>
            <person name="Smith M.E."/>
        </authorList>
    </citation>
    <scope>NUCLEOTIDE SEQUENCE</scope>
    <source>
        <strain evidence="3">NBRC 105414</strain>
    </source>
</reference>
<dbReference type="PANTHER" id="PTHR14689">
    <property type="entry name" value="PHORBOL-ESTER_DAG-TYPE DOMAIN-CONTAINING PROTEIN"/>
    <property type="match status" value="1"/>
</dbReference>
<protein>
    <recommendedName>
        <fullName evidence="2">DUF4211 domain-containing protein</fullName>
    </recommendedName>
</protein>